<sequence>MNLIMLELAKLDFNIVQAMYQDELKELSRWYTETRLSEKLSFARDRLVECFLWNVGSIFEPRFKYCRMMSAKFAVLFTLIDDIYDVHGTLDELEMFTDVIERFAHNS</sequence>
<organism evidence="3 4">
    <name type="scientific">Phtheirospermum japonicum</name>
    <dbReference type="NCBI Taxonomy" id="374723"/>
    <lineage>
        <taxon>Eukaryota</taxon>
        <taxon>Viridiplantae</taxon>
        <taxon>Streptophyta</taxon>
        <taxon>Embryophyta</taxon>
        <taxon>Tracheophyta</taxon>
        <taxon>Spermatophyta</taxon>
        <taxon>Magnoliopsida</taxon>
        <taxon>eudicotyledons</taxon>
        <taxon>Gunneridae</taxon>
        <taxon>Pentapetalae</taxon>
        <taxon>asterids</taxon>
        <taxon>lamiids</taxon>
        <taxon>Lamiales</taxon>
        <taxon>Orobanchaceae</taxon>
        <taxon>Orobanchaceae incertae sedis</taxon>
        <taxon>Phtheirospermum</taxon>
    </lineage>
</organism>
<dbReference type="GO" id="GO:0000287">
    <property type="term" value="F:magnesium ion binding"/>
    <property type="evidence" value="ECO:0007669"/>
    <property type="project" value="InterPro"/>
</dbReference>
<dbReference type="GO" id="GO:0016114">
    <property type="term" value="P:terpenoid biosynthetic process"/>
    <property type="evidence" value="ECO:0007669"/>
    <property type="project" value="InterPro"/>
</dbReference>
<protein>
    <submittedName>
        <fullName evidence="3">(+)-epi-alpha-bisabolol synthase</fullName>
    </submittedName>
</protein>
<dbReference type="SUPFAM" id="SSF48576">
    <property type="entry name" value="Terpenoid synthases"/>
    <property type="match status" value="1"/>
</dbReference>
<dbReference type="InterPro" id="IPR050148">
    <property type="entry name" value="Terpene_synthase-like"/>
</dbReference>
<gene>
    <name evidence="3" type="ORF">PHJA_001570900</name>
</gene>
<dbReference type="GO" id="GO:0010333">
    <property type="term" value="F:terpene synthase activity"/>
    <property type="evidence" value="ECO:0007669"/>
    <property type="project" value="InterPro"/>
</dbReference>
<dbReference type="OrthoDB" id="1936865at2759"/>
<evidence type="ECO:0000259" key="2">
    <source>
        <dbReference type="Pfam" id="PF03936"/>
    </source>
</evidence>
<keyword evidence="4" id="KW-1185">Reference proteome</keyword>
<dbReference type="InterPro" id="IPR005630">
    <property type="entry name" value="Terpene_synthase_metal-bd"/>
</dbReference>
<evidence type="ECO:0000313" key="4">
    <source>
        <dbReference type="Proteomes" id="UP000653305"/>
    </source>
</evidence>
<proteinExistence type="predicted"/>
<evidence type="ECO:0000256" key="1">
    <source>
        <dbReference type="ARBA" id="ARBA00022723"/>
    </source>
</evidence>
<dbReference type="Proteomes" id="UP000653305">
    <property type="component" value="Unassembled WGS sequence"/>
</dbReference>
<comment type="caution">
    <text evidence="3">The sequence shown here is derived from an EMBL/GenBank/DDBJ whole genome shotgun (WGS) entry which is preliminary data.</text>
</comment>
<dbReference type="AlphaFoldDB" id="A0A830CD50"/>
<keyword evidence="1" id="KW-0479">Metal-binding</keyword>
<accession>A0A830CD50</accession>
<dbReference type="PANTHER" id="PTHR31225">
    <property type="entry name" value="OS04G0344100 PROTEIN-RELATED"/>
    <property type="match status" value="1"/>
</dbReference>
<feature type="domain" description="Terpene synthase metal-binding" evidence="2">
    <location>
        <begin position="33"/>
        <end position="106"/>
    </location>
</feature>
<evidence type="ECO:0000313" key="3">
    <source>
        <dbReference type="EMBL" id="GFP94264.1"/>
    </source>
</evidence>
<name>A0A830CD50_9LAMI</name>
<dbReference type="EMBL" id="BMAC01000343">
    <property type="protein sequence ID" value="GFP94264.1"/>
    <property type="molecule type" value="Genomic_DNA"/>
</dbReference>
<dbReference type="InterPro" id="IPR008949">
    <property type="entry name" value="Isoprenoid_synthase_dom_sf"/>
</dbReference>
<dbReference type="Gene3D" id="1.10.600.10">
    <property type="entry name" value="Farnesyl Diphosphate Synthase"/>
    <property type="match status" value="1"/>
</dbReference>
<dbReference type="Pfam" id="PF03936">
    <property type="entry name" value="Terpene_synth_C"/>
    <property type="match status" value="1"/>
</dbReference>
<reference evidence="3" key="1">
    <citation type="submission" date="2020-07" db="EMBL/GenBank/DDBJ databases">
        <title>Ethylene signaling mediates host invasion by parasitic plants.</title>
        <authorList>
            <person name="Yoshida S."/>
        </authorList>
    </citation>
    <scope>NUCLEOTIDE SEQUENCE</scope>
    <source>
        <strain evidence="3">Okayama</strain>
    </source>
</reference>